<name>A0A0D6MQ28_9PROT</name>
<feature type="domain" description="Flavodoxin-like fold" evidence="3">
    <location>
        <begin position="15"/>
        <end position="203"/>
    </location>
</feature>
<evidence type="ECO:0000259" key="3">
    <source>
        <dbReference type="Pfam" id="PF02525"/>
    </source>
</evidence>
<protein>
    <submittedName>
        <fullName evidence="4">NAD(P)H dehydrogenase</fullName>
    </submittedName>
</protein>
<dbReference type="AlphaFoldDB" id="A0A0D6MQ28"/>
<reference evidence="4 5" key="1">
    <citation type="submission" date="2012-10" db="EMBL/GenBank/DDBJ databases">
        <title>Genome sequencing of Tanticharoenia sakaeratensis NBRC 103193.</title>
        <authorList>
            <person name="Azuma Y."/>
            <person name="Hadano H."/>
            <person name="Hirakawa H."/>
            <person name="Matsushita K."/>
        </authorList>
    </citation>
    <scope>NUCLEOTIDE SEQUENCE [LARGE SCALE GENOMIC DNA]</scope>
    <source>
        <strain evidence="4 5">NBRC 103193</strain>
    </source>
</reference>
<dbReference type="GO" id="GO:0005829">
    <property type="term" value="C:cytosol"/>
    <property type="evidence" value="ECO:0007669"/>
    <property type="project" value="TreeGrafter"/>
</dbReference>
<dbReference type="Pfam" id="PF02525">
    <property type="entry name" value="Flavodoxin_2"/>
    <property type="match status" value="1"/>
</dbReference>
<comment type="caution">
    <text evidence="4">The sequence shown here is derived from an EMBL/GenBank/DDBJ whole genome shotgun (WGS) entry which is preliminary data.</text>
</comment>
<evidence type="ECO:0000313" key="5">
    <source>
        <dbReference type="Proteomes" id="UP000032679"/>
    </source>
</evidence>
<gene>
    <name evidence="4" type="ORF">Tasa_048_120</name>
</gene>
<evidence type="ECO:0000256" key="2">
    <source>
        <dbReference type="ARBA" id="ARBA00023002"/>
    </source>
</evidence>
<dbReference type="PANTHER" id="PTHR10204:SF34">
    <property type="entry name" value="NAD(P)H DEHYDROGENASE [QUINONE] 1 ISOFORM 1"/>
    <property type="match status" value="1"/>
</dbReference>
<sequence length="207" mass="23408">MSQDAVRIKGNAPVMKVHVIYAHPLEDSFNAALHTLCVSTLQAAGHEVDDLDLYREGFDPVLSAQDRIEYHDTAINQRRVAGYVRRLQSADALVLCHPVWNFGWPAILKGYLDRVFLPDVSFRLVDGKLSPGFTNIRKVMTVTTYGSPRHRAFILGDPPRKNGTRFLRAVMNRRVGVDYLALYNMNNTTPASREAFKTRVAKALRRL</sequence>
<dbReference type="PANTHER" id="PTHR10204">
    <property type="entry name" value="NAD P H OXIDOREDUCTASE-RELATED"/>
    <property type="match status" value="1"/>
</dbReference>
<keyword evidence="2" id="KW-0560">Oxidoreductase</keyword>
<dbReference type="Proteomes" id="UP000032679">
    <property type="component" value="Unassembled WGS sequence"/>
</dbReference>
<dbReference type="InterPro" id="IPR003680">
    <property type="entry name" value="Flavodoxin_fold"/>
</dbReference>
<proteinExistence type="inferred from homology"/>
<dbReference type="InterPro" id="IPR029039">
    <property type="entry name" value="Flavoprotein-like_sf"/>
</dbReference>
<evidence type="ECO:0000313" key="4">
    <source>
        <dbReference type="EMBL" id="GAN55495.1"/>
    </source>
</evidence>
<dbReference type="SUPFAM" id="SSF52218">
    <property type="entry name" value="Flavoproteins"/>
    <property type="match status" value="1"/>
</dbReference>
<comment type="similarity">
    <text evidence="1">Belongs to the NAD(P)H dehydrogenase (quinone) family.</text>
</comment>
<keyword evidence="5" id="KW-1185">Reference proteome</keyword>
<dbReference type="InterPro" id="IPR051545">
    <property type="entry name" value="NAD(P)H_dehydrogenase_qn"/>
</dbReference>
<evidence type="ECO:0000256" key="1">
    <source>
        <dbReference type="ARBA" id="ARBA00006252"/>
    </source>
</evidence>
<dbReference type="RefSeq" id="WP_241767797.1">
    <property type="nucleotide sequence ID" value="NZ_BALE01000048.1"/>
</dbReference>
<organism evidence="4 5">
    <name type="scientific">Tanticharoenia sakaeratensis NBRC 103193</name>
    <dbReference type="NCBI Taxonomy" id="1231623"/>
    <lineage>
        <taxon>Bacteria</taxon>
        <taxon>Pseudomonadati</taxon>
        <taxon>Pseudomonadota</taxon>
        <taxon>Alphaproteobacteria</taxon>
        <taxon>Acetobacterales</taxon>
        <taxon>Acetobacteraceae</taxon>
        <taxon>Tanticharoenia</taxon>
    </lineage>
</organism>
<dbReference type="EMBL" id="BALE01000048">
    <property type="protein sequence ID" value="GAN55495.1"/>
    <property type="molecule type" value="Genomic_DNA"/>
</dbReference>
<accession>A0A0D6MQ28</accession>
<dbReference type="GO" id="GO:0003955">
    <property type="term" value="F:NAD(P)H dehydrogenase (quinone) activity"/>
    <property type="evidence" value="ECO:0007669"/>
    <property type="project" value="TreeGrafter"/>
</dbReference>
<dbReference type="Gene3D" id="3.40.50.360">
    <property type="match status" value="1"/>
</dbReference>
<dbReference type="STRING" id="1231623.Tasa_048_120"/>